<accession>A0A1R3RX13</accession>
<dbReference type="STRING" id="602072.A0A1R3RX13"/>
<dbReference type="EMBL" id="KV907495">
    <property type="protein sequence ID" value="OOF98997.1"/>
    <property type="molecule type" value="Genomic_DNA"/>
</dbReference>
<dbReference type="Pfam" id="PF14330">
    <property type="entry name" value="DUF4387"/>
    <property type="match status" value="1"/>
</dbReference>
<dbReference type="Pfam" id="PF07287">
    <property type="entry name" value="AtuA"/>
    <property type="match status" value="1"/>
</dbReference>
<feature type="domain" description="DUF4387" evidence="2">
    <location>
        <begin position="509"/>
        <end position="605"/>
    </location>
</feature>
<dbReference type="OMA" id="HYGYPGR"/>
<dbReference type="InterPro" id="IPR010839">
    <property type="entry name" value="AtuA_N"/>
</dbReference>
<dbReference type="InterPro" id="IPR025496">
    <property type="entry name" value="DUF4387"/>
</dbReference>
<proteinExistence type="predicted"/>
<evidence type="ECO:0000313" key="4">
    <source>
        <dbReference type="Proteomes" id="UP000188318"/>
    </source>
</evidence>
<sequence length="616" mass="67243">MSTKQDELKILTPIGMLGYGFDEALFWSAVSDGVDAIICDSGSTDSGPARLALGTMSGSRESYSAEIEKFLLAAHHFHVPVLIGSAGGDGANEHVDIFVDIIDEIIARLHLRPMKVVKIYAEVPKDIVRSELAAGRITPCGEAVPELQQDDVEDASRIVAQMGIEPYLKAMEENPDFDVIIGGRSYDPAPYAAFCVHKGFTNLDIAWHMGKIMECGALCAKPKSREALAIVRHDSFDIRPLNPSSRCTAVSVAAHTLYEKTRPDILVGPGGSLHLEDTTYEELPDNRTVRVRGAKFVPVEQGQYTVKLEAARTRGYHSCFFGGFTDPILISQIDSFIQTVRDHVAMVCKFPYDLKLTTYGSKNEISMFADTNQAGALPPSIAIHGDARADTQAQATRVIHATRVGCMHGSYLGQVATSGNFAMPFAPLDIPMGRVCEFCIYHLMPVDNPTALFHISAEIIQHTSDEESPELVIPAYAPKGQPATNAKPKNSLPRPTILSPPAPKGMRYLGEFASVIRSKNAGPYELTFDIMFDSLEKFLFAKSSGVLDDTKFAALYDIDISDIVAAVWWEPAMALKVTVKRPIVSGRFGETDTHGSCQHARLLRVLIPIEDDAADE</sequence>
<protein>
    <recommendedName>
        <fullName evidence="5">3-methylaspartate ammonia-lyase</fullName>
    </recommendedName>
</protein>
<dbReference type="Proteomes" id="UP000188318">
    <property type="component" value="Unassembled WGS sequence"/>
</dbReference>
<feature type="domain" description="Acyclic terpene utilisation N-terminal" evidence="1">
    <location>
        <begin position="98"/>
        <end position="403"/>
    </location>
</feature>
<evidence type="ECO:0000259" key="2">
    <source>
        <dbReference type="Pfam" id="PF14330"/>
    </source>
</evidence>
<name>A0A1R3RX13_ASPC5</name>
<evidence type="ECO:0008006" key="5">
    <source>
        <dbReference type="Google" id="ProtNLM"/>
    </source>
</evidence>
<organism evidence="3 4">
    <name type="scientific">Aspergillus carbonarius (strain ITEM 5010)</name>
    <dbReference type="NCBI Taxonomy" id="602072"/>
    <lineage>
        <taxon>Eukaryota</taxon>
        <taxon>Fungi</taxon>
        <taxon>Dikarya</taxon>
        <taxon>Ascomycota</taxon>
        <taxon>Pezizomycotina</taxon>
        <taxon>Eurotiomycetes</taxon>
        <taxon>Eurotiomycetidae</taxon>
        <taxon>Eurotiales</taxon>
        <taxon>Aspergillaceae</taxon>
        <taxon>Aspergillus</taxon>
        <taxon>Aspergillus subgen. Circumdati</taxon>
    </lineage>
</organism>
<keyword evidence="4" id="KW-1185">Reference proteome</keyword>
<dbReference type="VEuPathDB" id="FungiDB:ASPCADRAFT_42571"/>
<reference evidence="4" key="1">
    <citation type="journal article" date="2017" name="Genome Biol.">
        <title>Comparative genomics reveals high biological diversity and specific adaptations in the industrially and medically important fungal genus Aspergillus.</title>
        <authorList>
            <person name="de Vries R.P."/>
            <person name="Riley R."/>
            <person name="Wiebenga A."/>
            <person name="Aguilar-Osorio G."/>
            <person name="Amillis S."/>
            <person name="Uchima C.A."/>
            <person name="Anderluh G."/>
            <person name="Asadollahi M."/>
            <person name="Askin M."/>
            <person name="Barry K."/>
            <person name="Battaglia E."/>
            <person name="Bayram O."/>
            <person name="Benocci T."/>
            <person name="Braus-Stromeyer S.A."/>
            <person name="Caldana C."/>
            <person name="Canovas D."/>
            <person name="Cerqueira G.C."/>
            <person name="Chen F."/>
            <person name="Chen W."/>
            <person name="Choi C."/>
            <person name="Clum A."/>
            <person name="Dos Santos R.A."/>
            <person name="Damasio A.R."/>
            <person name="Diallinas G."/>
            <person name="Emri T."/>
            <person name="Fekete E."/>
            <person name="Flipphi M."/>
            <person name="Freyberg S."/>
            <person name="Gallo A."/>
            <person name="Gournas C."/>
            <person name="Habgood R."/>
            <person name="Hainaut M."/>
            <person name="Harispe M.L."/>
            <person name="Henrissat B."/>
            <person name="Hilden K.S."/>
            <person name="Hope R."/>
            <person name="Hossain A."/>
            <person name="Karabika E."/>
            <person name="Karaffa L."/>
            <person name="Karanyi Z."/>
            <person name="Krasevec N."/>
            <person name="Kuo A."/>
            <person name="Kusch H."/>
            <person name="LaButti K."/>
            <person name="Lagendijk E.L."/>
            <person name="Lapidus A."/>
            <person name="Levasseur A."/>
            <person name="Lindquist E."/>
            <person name="Lipzen A."/>
            <person name="Logrieco A.F."/>
            <person name="MacCabe A."/>
            <person name="Maekelae M.R."/>
            <person name="Malavazi I."/>
            <person name="Melin P."/>
            <person name="Meyer V."/>
            <person name="Mielnichuk N."/>
            <person name="Miskei M."/>
            <person name="Molnar A.P."/>
            <person name="Mule G."/>
            <person name="Ngan C.Y."/>
            <person name="Orejas M."/>
            <person name="Orosz E."/>
            <person name="Ouedraogo J.P."/>
            <person name="Overkamp K.M."/>
            <person name="Park H.-S."/>
            <person name="Perrone G."/>
            <person name="Piumi F."/>
            <person name="Punt P.J."/>
            <person name="Ram A.F."/>
            <person name="Ramon A."/>
            <person name="Rauscher S."/>
            <person name="Record E."/>
            <person name="Riano-Pachon D.M."/>
            <person name="Robert V."/>
            <person name="Roehrig J."/>
            <person name="Ruller R."/>
            <person name="Salamov A."/>
            <person name="Salih N.S."/>
            <person name="Samson R.A."/>
            <person name="Sandor E."/>
            <person name="Sanguinetti M."/>
            <person name="Schuetze T."/>
            <person name="Sepcic K."/>
            <person name="Shelest E."/>
            <person name="Sherlock G."/>
            <person name="Sophianopoulou V."/>
            <person name="Squina F.M."/>
            <person name="Sun H."/>
            <person name="Susca A."/>
            <person name="Todd R.B."/>
            <person name="Tsang A."/>
            <person name="Unkles S.E."/>
            <person name="van de Wiele N."/>
            <person name="van Rossen-Uffink D."/>
            <person name="Oliveira J.V."/>
            <person name="Vesth T.C."/>
            <person name="Visser J."/>
            <person name="Yu J.-H."/>
            <person name="Zhou M."/>
            <person name="Andersen M.R."/>
            <person name="Archer D.B."/>
            <person name="Baker S.E."/>
            <person name="Benoit I."/>
            <person name="Brakhage A.A."/>
            <person name="Braus G.H."/>
            <person name="Fischer R."/>
            <person name="Frisvad J.C."/>
            <person name="Goldman G.H."/>
            <person name="Houbraken J."/>
            <person name="Oakley B."/>
            <person name="Pocsi I."/>
            <person name="Scazzocchio C."/>
            <person name="Seiboth B."/>
            <person name="vanKuyk P.A."/>
            <person name="Wortman J."/>
            <person name="Dyer P.S."/>
            <person name="Grigoriev I.V."/>
        </authorList>
    </citation>
    <scope>NUCLEOTIDE SEQUENCE [LARGE SCALE GENOMIC DNA]</scope>
    <source>
        <strain evidence="4">ITEM 5010</strain>
    </source>
</reference>
<dbReference type="AlphaFoldDB" id="A0A1R3RX13"/>
<gene>
    <name evidence="3" type="ORF">ASPCADRAFT_42571</name>
</gene>
<evidence type="ECO:0000259" key="1">
    <source>
        <dbReference type="Pfam" id="PF07287"/>
    </source>
</evidence>
<dbReference type="OrthoDB" id="5863171at2759"/>
<evidence type="ECO:0000313" key="3">
    <source>
        <dbReference type="EMBL" id="OOF98997.1"/>
    </source>
</evidence>